<proteinExistence type="predicted"/>
<reference evidence="1" key="1">
    <citation type="submission" date="2020-03" db="EMBL/GenBank/DDBJ databases">
        <title>The deep terrestrial virosphere.</title>
        <authorList>
            <person name="Holmfeldt K."/>
            <person name="Nilsson E."/>
            <person name="Simone D."/>
            <person name="Lopez-Fernandez M."/>
            <person name="Wu X."/>
            <person name="de Brujin I."/>
            <person name="Lundin D."/>
            <person name="Andersson A."/>
            <person name="Bertilsson S."/>
            <person name="Dopson M."/>
        </authorList>
    </citation>
    <scope>NUCLEOTIDE SEQUENCE</scope>
    <source>
        <strain evidence="1">TM448A00065</strain>
        <strain evidence="2">TM448B00134</strain>
    </source>
</reference>
<sequence>MTTAPRKGTPVVVSWPDGRPDVRGYYQRAGAGGVHLVTAGKTGSAGWWASLEQLEEVKP</sequence>
<dbReference type="EMBL" id="MT144591">
    <property type="protein sequence ID" value="QJH93765.1"/>
    <property type="molecule type" value="Genomic_DNA"/>
</dbReference>
<evidence type="ECO:0000313" key="2">
    <source>
        <dbReference type="EMBL" id="QJH93765.1"/>
    </source>
</evidence>
<accession>A0A6H1Z967</accession>
<dbReference type="AlphaFoldDB" id="A0A6H1Z967"/>
<name>A0A6H1Z967_9ZZZZ</name>
<gene>
    <name evidence="1" type="ORF">TM448A00065_0048</name>
    <name evidence="2" type="ORF">TM448B00134_0059</name>
</gene>
<dbReference type="EMBL" id="MT143972">
    <property type="protein sequence ID" value="QJA44002.1"/>
    <property type="molecule type" value="Genomic_DNA"/>
</dbReference>
<protein>
    <submittedName>
        <fullName evidence="1">Uncharacterized protein</fullName>
    </submittedName>
</protein>
<organism evidence="1">
    <name type="scientific">viral metagenome</name>
    <dbReference type="NCBI Taxonomy" id="1070528"/>
    <lineage>
        <taxon>unclassified sequences</taxon>
        <taxon>metagenomes</taxon>
        <taxon>organismal metagenomes</taxon>
    </lineage>
</organism>
<evidence type="ECO:0000313" key="1">
    <source>
        <dbReference type="EMBL" id="QJA44002.1"/>
    </source>
</evidence>